<proteinExistence type="predicted"/>
<sequence length="504" mass="54377">MKVFFSVCFALLLVASGCKKEKDYNLPAGPVILMDSTAYVLDFNKDTRPVVEGSITSGVGLQKVQFFLANNANTPVKTITKFADSYSYDFSEAFDYKEGFPQLRIIAIDKNGESNAQWVTFRTIQKRVAPVITFPSDTLTFNPAAMTNTKFAVTSNAGLTNITYVVLRNDGTTGTPVSMDVSDTTMQYKFDALINYNFALDTALQVTATDFEDRVTIVKRRIRSLIDLPVIRINSLFVQADVAGNVNIPIVSHADGGIKSIVFYGIGANGETVVKTTSYNGEKDRNVSEPVPLTTAYYAVKVVVTDQVGQTASARVNTAIGLKYTQNYIAGTQHFAAGNAASPGTYTLFSVKDLRTYNLNDVIGVSENNIDMKFYMFGGAATPRILTLDGSSTDNKNTEYTGANGRNADQFAVKNATRFLKLPAGFDFDKATVTEIQALSKSGITVSNMNPANAGDVIAFKTGATSAAGGDKVGIIKVVKTEVIDPAASANRGLFTISVKFLNQ</sequence>
<dbReference type="Proteomes" id="UP000198757">
    <property type="component" value="Unassembled WGS sequence"/>
</dbReference>
<dbReference type="RefSeq" id="WP_143019771.1">
    <property type="nucleotide sequence ID" value="NZ_FMZO01000007.1"/>
</dbReference>
<reference evidence="2" key="1">
    <citation type="submission" date="2016-10" db="EMBL/GenBank/DDBJ databases">
        <authorList>
            <person name="Varghese N."/>
            <person name="Submissions S."/>
        </authorList>
    </citation>
    <scope>NUCLEOTIDE SEQUENCE [LARGE SCALE GENOMIC DNA]</scope>
    <source>
        <strain evidence="2">DSM 25811 / CCM 8410 / LMG 26954 / E90</strain>
    </source>
</reference>
<dbReference type="OrthoDB" id="1023562at2"/>
<dbReference type="AlphaFoldDB" id="A0A1G6T9F2"/>
<keyword evidence="2" id="KW-1185">Reference proteome</keyword>
<organism evidence="1 2">
    <name type="scientific">Niabella drilacis (strain DSM 25811 / CCM 8410 / CCUG 62505 / LMG 26954 / E90)</name>
    <dbReference type="NCBI Taxonomy" id="1285928"/>
    <lineage>
        <taxon>Bacteria</taxon>
        <taxon>Pseudomonadati</taxon>
        <taxon>Bacteroidota</taxon>
        <taxon>Chitinophagia</taxon>
        <taxon>Chitinophagales</taxon>
        <taxon>Chitinophagaceae</taxon>
        <taxon>Niabella</taxon>
    </lineage>
</organism>
<protein>
    <submittedName>
        <fullName evidence="1">Uncharacterized protein</fullName>
    </submittedName>
</protein>
<name>A0A1G6T9F2_NIADE</name>
<dbReference type="PROSITE" id="PS51257">
    <property type="entry name" value="PROKAR_LIPOPROTEIN"/>
    <property type="match status" value="1"/>
</dbReference>
<evidence type="ECO:0000313" key="2">
    <source>
        <dbReference type="Proteomes" id="UP000198757"/>
    </source>
</evidence>
<accession>A0A1G6T9F2</accession>
<gene>
    <name evidence="1" type="ORF">SAMN04487894_107141</name>
</gene>
<dbReference type="EMBL" id="FMZO01000007">
    <property type="protein sequence ID" value="SDD25659.1"/>
    <property type="molecule type" value="Genomic_DNA"/>
</dbReference>
<evidence type="ECO:0000313" key="1">
    <source>
        <dbReference type="EMBL" id="SDD25659.1"/>
    </source>
</evidence>
<dbReference type="STRING" id="1285928.SAMN04487894_107141"/>